<name>A0AAV7MHK6_PLEWA</name>
<gene>
    <name evidence="2" type="ORF">NDU88_000687</name>
</gene>
<comment type="caution">
    <text evidence="2">The sequence shown here is derived from an EMBL/GenBank/DDBJ whole genome shotgun (WGS) entry which is preliminary data.</text>
</comment>
<accession>A0AAV7MHK6</accession>
<evidence type="ECO:0000313" key="2">
    <source>
        <dbReference type="EMBL" id="KAJ1103260.1"/>
    </source>
</evidence>
<protein>
    <submittedName>
        <fullName evidence="2">Uncharacterized protein</fullName>
    </submittedName>
</protein>
<feature type="compositionally biased region" description="Basic and acidic residues" evidence="1">
    <location>
        <begin position="93"/>
        <end position="103"/>
    </location>
</feature>
<dbReference type="Proteomes" id="UP001066276">
    <property type="component" value="Chromosome 9"/>
</dbReference>
<keyword evidence="3" id="KW-1185">Reference proteome</keyword>
<organism evidence="2 3">
    <name type="scientific">Pleurodeles waltl</name>
    <name type="common">Iberian ribbed newt</name>
    <dbReference type="NCBI Taxonomy" id="8319"/>
    <lineage>
        <taxon>Eukaryota</taxon>
        <taxon>Metazoa</taxon>
        <taxon>Chordata</taxon>
        <taxon>Craniata</taxon>
        <taxon>Vertebrata</taxon>
        <taxon>Euteleostomi</taxon>
        <taxon>Amphibia</taxon>
        <taxon>Batrachia</taxon>
        <taxon>Caudata</taxon>
        <taxon>Salamandroidea</taxon>
        <taxon>Salamandridae</taxon>
        <taxon>Pleurodelinae</taxon>
        <taxon>Pleurodeles</taxon>
    </lineage>
</organism>
<evidence type="ECO:0000256" key="1">
    <source>
        <dbReference type="SAM" id="MobiDB-lite"/>
    </source>
</evidence>
<dbReference type="AlphaFoldDB" id="A0AAV7MHK6"/>
<evidence type="ECO:0000313" key="3">
    <source>
        <dbReference type="Proteomes" id="UP001066276"/>
    </source>
</evidence>
<feature type="region of interest" description="Disordered" evidence="1">
    <location>
        <begin position="67"/>
        <end position="103"/>
    </location>
</feature>
<sequence length="103" mass="11271">MARPLHRLTLEPRARQPLRGARMRSASAEHVPISVSPPLYDCWAARAKAVRSRSREARVRCELRHAQSVTGLAGGTRKHAEAATSRKAAPLRGGREGPHPGPR</sequence>
<reference evidence="2" key="1">
    <citation type="journal article" date="2022" name="bioRxiv">
        <title>Sequencing and chromosome-scale assembly of the giantPleurodeles waltlgenome.</title>
        <authorList>
            <person name="Brown T."/>
            <person name="Elewa A."/>
            <person name="Iarovenko S."/>
            <person name="Subramanian E."/>
            <person name="Araus A.J."/>
            <person name="Petzold A."/>
            <person name="Susuki M."/>
            <person name="Suzuki K.-i.T."/>
            <person name="Hayashi T."/>
            <person name="Toyoda A."/>
            <person name="Oliveira C."/>
            <person name="Osipova E."/>
            <person name="Leigh N.D."/>
            <person name="Simon A."/>
            <person name="Yun M.H."/>
        </authorList>
    </citation>
    <scope>NUCLEOTIDE SEQUENCE</scope>
    <source>
        <strain evidence="2">20211129_DDA</strain>
        <tissue evidence="2">Liver</tissue>
    </source>
</reference>
<dbReference type="EMBL" id="JANPWB010000013">
    <property type="protein sequence ID" value="KAJ1103260.1"/>
    <property type="molecule type" value="Genomic_DNA"/>
</dbReference>
<feature type="region of interest" description="Disordered" evidence="1">
    <location>
        <begin position="1"/>
        <end position="29"/>
    </location>
</feature>
<proteinExistence type="predicted"/>